<dbReference type="STRING" id="1263015.BN580_00728"/>
<organism evidence="2 3">
    <name type="scientific">Candidatus Colimorpha enterica</name>
    <dbReference type="NCBI Taxonomy" id="3083063"/>
    <lineage>
        <taxon>Bacteria</taxon>
        <taxon>Pseudomonadati</taxon>
        <taxon>Bacteroidota</taxon>
        <taxon>Bacteroidia</taxon>
        <taxon>Bacteroidales</taxon>
        <taxon>Candidatus Colimorpha</taxon>
    </lineage>
</organism>
<evidence type="ECO:0000259" key="1">
    <source>
        <dbReference type="Pfam" id="PF19568"/>
    </source>
</evidence>
<name>R6TAP0_9BACT</name>
<evidence type="ECO:0000313" key="3">
    <source>
        <dbReference type="Proteomes" id="UP000017938"/>
    </source>
</evidence>
<gene>
    <name evidence="2" type="ORF">BN580_00728</name>
</gene>
<dbReference type="InterPro" id="IPR027417">
    <property type="entry name" value="P-loop_NTPase"/>
</dbReference>
<comment type="caution">
    <text evidence="2">The sequence shown here is derived from an EMBL/GenBank/DDBJ whole genome shotgun (WGS) entry which is preliminary data.</text>
</comment>
<proteinExistence type="predicted"/>
<feature type="domain" description="Stage III sporulation protein AA AAA+ ATPase" evidence="1">
    <location>
        <begin position="1"/>
        <end position="62"/>
    </location>
</feature>
<evidence type="ECO:0000313" key="2">
    <source>
        <dbReference type="EMBL" id="CDC70463.1"/>
    </source>
</evidence>
<dbReference type="InterPro" id="IPR045735">
    <property type="entry name" value="Spore_III_AA_AAA+_ATPase"/>
</dbReference>
<dbReference type="Proteomes" id="UP000017938">
    <property type="component" value="Unassembled WGS sequence"/>
</dbReference>
<protein>
    <submittedName>
        <fullName evidence="2">Stage III sporulation protein AA</fullName>
    </submittedName>
</protein>
<dbReference type="EMBL" id="CBFW010000032">
    <property type="protein sequence ID" value="CDC70463.1"/>
    <property type="molecule type" value="Genomic_DNA"/>
</dbReference>
<dbReference type="Gene3D" id="3.40.50.300">
    <property type="entry name" value="P-loop containing nucleotide triphosphate hydrolases"/>
    <property type="match status" value="1"/>
</dbReference>
<accession>R6TAP0</accession>
<sequence length="81" mass="8559">MSPQYIICDELGAEEAESVLAAQNCGVPLIATAHASSLEGLMKREAFVKLHRAGVFGTYVGIRRMGAGYGFDITEGQAVAI</sequence>
<reference evidence="2" key="1">
    <citation type="submission" date="2012-11" db="EMBL/GenBank/DDBJ databases">
        <title>Dependencies among metagenomic species, viruses, plasmids and units of genetic variation.</title>
        <authorList>
            <person name="Nielsen H.B."/>
            <person name="Almeida M."/>
            <person name="Juncker A.S."/>
            <person name="Rasmussen S."/>
            <person name="Li J."/>
            <person name="Sunagawa S."/>
            <person name="Plichta D."/>
            <person name="Gautier L."/>
            <person name="Le Chatelier E."/>
            <person name="Peletier E."/>
            <person name="Bonde I."/>
            <person name="Nielsen T."/>
            <person name="Manichanh C."/>
            <person name="Arumugam M."/>
            <person name="Batto J."/>
            <person name="Santos M.B.Q.D."/>
            <person name="Blom N."/>
            <person name="Borruel N."/>
            <person name="Burgdorf K.S."/>
            <person name="Boumezbeur F."/>
            <person name="Casellas F."/>
            <person name="Dore J."/>
            <person name="Guarner F."/>
            <person name="Hansen T."/>
            <person name="Hildebrand F."/>
            <person name="Kaas R.S."/>
            <person name="Kennedy S."/>
            <person name="Kristiansen K."/>
            <person name="Kultima J.R."/>
            <person name="Leonard P."/>
            <person name="Levenez F."/>
            <person name="Lund O."/>
            <person name="Moumen B."/>
            <person name="Le Paslier D."/>
            <person name="Pons N."/>
            <person name="Pedersen O."/>
            <person name="Prifti E."/>
            <person name="Qin J."/>
            <person name="Raes J."/>
            <person name="Tap J."/>
            <person name="Tims S."/>
            <person name="Ussery D.W."/>
            <person name="Yamada T."/>
            <person name="MetaHit consortium"/>
            <person name="Renault P."/>
            <person name="Sicheritz-Ponten T."/>
            <person name="Bork P."/>
            <person name="Wang J."/>
            <person name="Brunak S."/>
            <person name="Ehrlich S.D."/>
        </authorList>
    </citation>
    <scope>NUCLEOTIDE SEQUENCE [LARGE SCALE GENOMIC DNA]</scope>
</reference>
<dbReference type="Pfam" id="PF19568">
    <property type="entry name" value="Spore_III_AA"/>
    <property type="match status" value="1"/>
</dbReference>
<dbReference type="AlphaFoldDB" id="R6TAP0"/>